<comment type="caution">
    <text evidence="3">The sequence shown here is derived from an EMBL/GenBank/DDBJ whole genome shotgun (WGS) entry which is preliminary data.</text>
</comment>
<evidence type="ECO:0000313" key="4">
    <source>
        <dbReference type="Proteomes" id="UP000611629"/>
    </source>
</evidence>
<keyword evidence="1" id="KW-1133">Transmembrane helix</keyword>
<feature type="transmembrane region" description="Helical" evidence="1">
    <location>
        <begin position="110"/>
        <end position="131"/>
    </location>
</feature>
<gene>
    <name evidence="3" type="ORF">HZF24_00990</name>
</gene>
<feature type="transmembrane region" description="Helical" evidence="1">
    <location>
        <begin position="83"/>
        <end position="103"/>
    </location>
</feature>
<evidence type="ECO:0000256" key="1">
    <source>
        <dbReference type="SAM" id="Phobius"/>
    </source>
</evidence>
<evidence type="ECO:0000313" key="3">
    <source>
        <dbReference type="EMBL" id="NYB72709.1"/>
    </source>
</evidence>
<accession>A0A974BGH5</accession>
<dbReference type="InterPro" id="IPR006976">
    <property type="entry name" value="VanZ-like"/>
</dbReference>
<reference evidence="3" key="1">
    <citation type="submission" date="2020-07" db="EMBL/GenBank/DDBJ databases">
        <title>Genomic analysis of a strain of Sedimentibacter Hydroxybenzoicus DSM7310.</title>
        <authorList>
            <person name="Ma S."/>
        </authorList>
    </citation>
    <scope>NUCLEOTIDE SEQUENCE</scope>
    <source>
        <strain evidence="3">DSM 7310</strain>
    </source>
</reference>
<evidence type="ECO:0000259" key="2">
    <source>
        <dbReference type="Pfam" id="PF04892"/>
    </source>
</evidence>
<feature type="transmembrane region" description="Helical" evidence="1">
    <location>
        <begin position="143"/>
        <end position="160"/>
    </location>
</feature>
<dbReference type="InterPro" id="IPR053150">
    <property type="entry name" value="Teicoplanin_resist-assoc"/>
</dbReference>
<keyword evidence="1" id="KW-0812">Transmembrane</keyword>
<sequence length="174" mass="20068">MDNYIKYLIDIIVLIIIYSVLFFKKWKSKGKDILFVNTLLYIYIALVFYVTLMPVIVSLPFVFDHAYIPMNMRAFDDYFSGRAYAGQQILLNIILMIPFGFLIPILKKQNIFSCALQTFLFSLSIEMFQPLINGFRSSDVTDLITNTVGGIIGYLLYLIFKPLINTILTSLKTN</sequence>
<dbReference type="RefSeq" id="WP_179236389.1">
    <property type="nucleotide sequence ID" value="NZ_JACBNQ010000001.1"/>
</dbReference>
<feature type="transmembrane region" description="Helical" evidence="1">
    <location>
        <begin position="35"/>
        <end position="63"/>
    </location>
</feature>
<feature type="transmembrane region" description="Helical" evidence="1">
    <location>
        <begin position="6"/>
        <end position="23"/>
    </location>
</feature>
<dbReference type="PANTHER" id="PTHR36834:SF1">
    <property type="entry name" value="INTEGRAL MEMBRANE PROTEIN"/>
    <property type="match status" value="1"/>
</dbReference>
<dbReference type="Pfam" id="PF04892">
    <property type="entry name" value="VanZ"/>
    <property type="match status" value="1"/>
</dbReference>
<protein>
    <submittedName>
        <fullName evidence="3">VanZ family protein</fullName>
    </submittedName>
</protein>
<name>A0A974BGH5_SEDHY</name>
<proteinExistence type="predicted"/>
<keyword evidence="1" id="KW-0472">Membrane</keyword>
<dbReference type="Proteomes" id="UP000611629">
    <property type="component" value="Unassembled WGS sequence"/>
</dbReference>
<dbReference type="EMBL" id="JACBNQ010000001">
    <property type="protein sequence ID" value="NYB72709.1"/>
    <property type="molecule type" value="Genomic_DNA"/>
</dbReference>
<dbReference type="AlphaFoldDB" id="A0A974BGH5"/>
<keyword evidence="4" id="KW-1185">Reference proteome</keyword>
<feature type="domain" description="VanZ-like" evidence="2">
    <location>
        <begin position="41"/>
        <end position="160"/>
    </location>
</feature>
<organism evidence="3 4">
    <name type="scientific">Sedimentibacter hydroxybenzoicus DSM 7310</name>
    <dbReference type="NCBI Taxonomy" id="1123245"/>
    <lineage>
        <taxon>Bacteria</taxon>
        <taxon>Bacillati</taxon>
        <taxon>Bacillota</taxon>
        <taxon>Tissierellia</taxon>
        <taxon>Sedimentibacter</taxon>
    </lineage>
</organism>
<dbReference type="PANTHER" id="PTHR36834">
    <property type="entry name" value="MEMBRANE PROTEIN-RELATED"/>
    <property type="match status" value="1"/>
</dbReference>